<sequence length="307" mass="35080">MARLWPMLLIFLPIFRASDSSKEDCKRPAYLSRLPQRLQGEVLEIWTDPEPETTLTYADEPVIFKPSCEWRMSRTRLLISKLSRAEYYRIFPRRGPSPPRTTARVTTRMPDEGAAAPSPSPERPATPPPAPHYSTAARAAVTWPHARPPPRRGEGASNARPCRSPASITRLPPRVQARIASIWRRHGPGMTCAEMHRKTKQIMVNLPLRLRSALGRSTPKKKIIAPPQLDCKLPHFLTRLEPALQEKLRRVWKGFHEGDDCTQRVHQQLSILKANDISVESFRMPFPSLYDEDRAHAPPRRHASWRA</sequence>
<accession>A0AAV5TRW1</accession>
<evidence type="ECO:0000256" key="2">
    <source>
        <dbReference type="SAM" id="SignalP"/>
    </source>
</evidence>
<gene>
    <name evidence="3" type="ORF">PENTCL1PPCAC_19357</name>
</gene>
<evidence type="ECO:0000256" key="1">
    <source>
        <dbReference type="SAM" id="MobiDB-lite"/>
    </source>
</evidence>
<keyword evidence="2" id="KW-0732">Signal</keyword>
<comment type="caution">
    <text evidence="3">The sequence shown here is derived from an EMBL/GenBank/DDBJ whole genome shotgun (WGS) entry which is preliminary data.</text>
</comment>
<feature type="compositionally biased region" description="Pro residues" evidence="1">
    <location>
        <begin position="118"/>
        <end position="131"/>
    </location>
</feature>
<organism evidence="3 4">
    <name type="scientific">Pristionchus entomophagus</name>
    <dbReference type="NCBI Taxonomy" id="358040"/>
    <lineage>
        <taxon>Eukaryota</taxon>
        <taxon>Metazoa</taxon>
        <taxon>Ecdysozoa</taxon>
        <taxon>Nematoda</taxon>
        <taxon>Chromadorea</taxon>
        <taxon>Rhabditida</taxon>
        <taxon>Rhabditina</taxon>
        <taxon>Diplogasteromorpha</taxon>
        <taxon>Diplogasteroidea</taxon>
        <taxon>Neodiplogasteridae</taxon>
        <taxon>Pristionchus</taxon>
    </lineage>
</organism>
<proteinExistence type="predicted"/>
<evidence type="ECO:0000313" key="4">
    <source>
        <dbReference type="Proteomes" id="UP001432027"/>
    </source>
</evidence>
<protein>
    <submittedName>
        <fullName evidence="3">Uncharacterized protein</fullName>
    </submittedName>
</protein>
<dbReference type="EMBL" id="BTSX01000004">
    <property type="protein sequence ID" value="GMS97182.1"/>
    <property type="molecule type" value="Genomic_DNA"/>
</dbReference>
<feature type="signal peptide" evidence="2">
    <location>
        <begin position="1"/>
        <end position="20"/>
    </location>
</feature>
<name>A0AAV5TRW1_9BILA</name>
<dbReference type="AlphaFoldDB" id="A0AAV5TRW1"/>
<dbReference type="Proteomes" id="UP001432027">
    <property type="component" value="Unassembled WGS sequence"/>
</dbReference>
<reference evidence="3" key="1">
    <citation type="submission" date="2023-10" db="EMBL/GenBank/DDBJ databases">
        <title>Genome assembly of Pristionchus species.</title>
        <authorList>
            <person name="Yoshida K."/>
            <person name="Sommer R.J."/>
        </authorList>
    </citation>
    <scope>NUCLEOTIDE SEQUENCE</scope>
    <source>
        <strain evidence="3">RS0144</strain>
    </source>
</reference>
<evidence type="ECO:0000313" key="3">
    <source>
        <dbReference type="EMBL" id="GMS97182.1"/>
    </source>
</evidence>
<feature type="region of interest" description="Disordered" evidence="1">
    <location>
        <begin position="91"/>
        <end position="171"/>
    </location>
</feature>
<keyword evidence="4" id="KW-1185">Reference proteome</keyword>
<feature type="chain" id="PRO_5043854066" evidence="2">
    <location>
        <begin position="21"/>
        <end position="307"/>
    </location>
</feature>